<dbReference type="PANTHER" id="PTHR43166">
    <property type="entry name" value="AMINO ACID IMPORT ATP-BINDING PROTEIN"/>
    <property type="match status" value="1"/>
</dbReference>
<proteinExistence type="inferred from homology"/>
<dbReference type="Pfam" id="PF09383">
    <property type="entry name" value="NIL"/>
    <property type="match status" value="1"/>
</dbReference>
<comment type="similarity">
    <text evidence="2">Belongs to the ABC transporter superfamily.</text>
</comment>
<dbReference type="GO" id="GO:0005524">
    <property type="term" value="F:ATP binding"/>
    <property type="evidence" value="ECO:0007669"/>
    <property type="project" value="UniProtKB-KW"/>
</dbReference>
<dbReference type="PROSITE" id="PS00211">
    <property type="entry name" value="ABC_TRANSPORTER_1"/>
    <property type="match status" value="1"/>
</dbReference>
<evidence type="ECO:0000256" key="3">
    <source>
        <dbReference type="ARBA" id="ARBA00022448"/>
    </source>
</evidence>
<name>A0A139RPD5_STROR</name>
<keyword evidence="5" id="KW-0547">Nucleotide-binding</keyword>
<evidence type="ECO:0000256" key="10">
    <source>
        <dbReference type="ARBA" id="ARBA00049360"/>
    </source>
</evidence>
<evidence type="ECO:0000256" key="9">
    <source>
        <dbReference type="ARBA" id="ARBA00023136"/>
    </source>
</evidence>
<evidence type="ECO:0000256" key="7">
    <source>
        <dbReference type="ARBA" id="ARBA00022967"/>
    </source>
</evidence>
<gene>
    <name evidence="13" type="ORF">SORDD17_00223</name>
</gene>
<dbReference type="SUPFAM" id="SSF55021">
    <property type="entry name" value="ACT-like"/>
    <property type="match status" value="1"/>
</dbReference>
<dbReference type="Gene3D" id="3.40.50.300">
    <property type="entry name" value="P-loop containing nucleotide triphosphate hydrolases"/>
    <property type="match status" value="1"/>
</dbReference>
<organism evidence="13 14">
    <name type="scientific">Streptococcus oralis</name>
    <dbReference type="NCBI Taxonomy" id="1303"/>
    <lineage>
        <taxon>Bacteria</taxon>
        <taxon>Bacillati</taxon>
        <taxon>Bacillota</taxon>
        <taxon>Bacilli</taxon>
        <taxon>Lactobacillales</taxon>
        <taxon>Streptococcaceae</taxon>
        <taxon>Streptococcus</taxon>
    </lineage>
</organism>
<dbReference type="EMBL" id="LQZE01000049">
    <property type="protein sequence ID" value="KXU16569.1"/>
    <property type="molecule type" value="Genomic_DNA"/>
</dbReference>
<evidence type="ECO:0000256" key="11">
    <source>
        <dbReference type="ARBA" id="ARBA00055994"/>
    </source>
</evidence>
<comment type="subcellular location">
    <subcellularLocation>
        <location evidence="1">Cell membrane</location>
        <topology evidence="1">Peripheral membrane protein</topology>
    </subcellularLocation>
</comment>
<accession>A0A139RPD5</accession>
<evidence type="ECO:0000256" key="2">
    <source>
        <dbReference type="ARBA" id="ARBA00005417"/>
    </source>
</evidence>
<evidence type="ECO:0000313" key="14">
    <source>
        <dbReference type="Proteomes" id="UP000072989"/>
    </source>
</evidence>
<dbReference type="GO" id="GO:0006865">
    <property type="term" value="P:amino acid transport"/>
    <property type="evidence" value="ECO:0007669"/>
    <property type="project" value="UniProtKB-KW"/>
</dbReference>
<dbReference type="Gene3D" id="3.30.70.260">
    <property type="match status" value="1"/>
</dbReference>
<keyword evidence="3" id="KW-0813">Transport</keyword>
<dbReference type="SUPFAM" id="SSF52540">
    <property type="entry name" value="P-loop containing nucleoside triphosphate hydrolases"/>
    <property type="match status" value="1"/>
</dbReference>
<dbReference type="Proteomes" id="UP000072989">
    <property type="component" value="Unassembled WGS sequence"/>
</dbReference>
<keyword evidence="8" id="KW-0029">Amino-acid transport</keyword>
<dbReference type="InterPro" id="IPR017871">
    <property type="entry name" value="ABC_transporter-like_CS"/>
</dbReference>
<keyword evidence="7" id="KW-1278">Translocase</keyword>
<evidence type="ECO:0000259" key="12">
    <source>
        <dbReference type="PROSITE" id="PS50893"/>
    </source>
</evidence>
<dbReference type="Pfam" id="PF00005">
    <property type="entry name" value="ABC_tran"/>
    <property type="match status" value="1"/>
</dbReference>
<evidence type="ECO:0000256" key="1">
    <source>
        <dbReference type="ARBA" id="ARBA00004202"/>
    </source>
</evidence>
<evidence type="ECO:0000313" key="13">
    <source>
        <dbReference type="EMBL" id="KXU16569.1"/>
    </source>
</evidence>
<reference evidence="13 14" key="1">
    <citation type="submission" date="2016-01" db="EMBL/GenBank/DDBJ databases">
        <title>Highly variable Streptococcus oralis are common among viridans streptococci isolated from primates.</title>
        <authorList>
            <person name="Denapaite D."/>
            <person name="Rieger M."/>
            <person name="Koendgen S."/>
            <person name="Brueckner R."/>
            <person name="Ochigava I."/>
            <person name="Kappeler P."/>
            <person name="Maetz-Rensing K."/>
            <person name="Leendertz F."/>
            <person name="Hakenbeck R."/>
        </authorList>
    </citation>
    <scope>NUCLEOTIDE SEQUENCE [LARGE SCALE GENOMIC DNA]</scope>
    <source>
        <strain evidence="13 14">DD17</strain>
    </source>
</reference>
<evidence type="ECO:0000256" key="4">
    <source>
        <dbReference type="ARBA" id="ARBA00022475"/>
    </source>
</evidence>
<dbReference type="SMART" id="SM00382">
    <property type="entry name" value="AAA"/>
    <property type="match status" value="1"/>
</dbReference>
<dbReference type="SMART" id="SM00930">
    <property type="entry name" value="NIL"/>
    <property type="match status" value="1"/>
</dbReference>
<dbReference type="PANTHER" id="PTHR43166:SF30">
    <property type="entry name" value="METHIONINE IMPORT ATP-BINDING PROTEIN METN"/>
    <property type="match status" value="1"/>
</dbReference>
<feature type="domain" description="ABC transporter" evidence="12">
    <location>
        <begin position="2"/>
        <end position="241"/>
    </location>
</feature>
<dbReference type="InterPro" id="IPR041701">
    <property type="entry name" value="MetN_ABC"/>
</dbReference>
<dbReference type="CDD" id="cd03258">
    <property type="entry name" value="ABC_MetN_methionine_transporter"/>
    <property type="match status" value="1"/>
</dbReference>
<evidence type="ECO:0000256" key="6">
    <source>
        <dbReference type="ARBA" id="ARBA00022840"/>
    </source>
</evidence>
<dbReference type="InterPro" id="IPR018449">
    <property type="entry name" value="NIL_domain"/>
</dbReference>
<comment type="caution">
    <text evidence="13">The sequence shown here is derived from an EMBL/GenBank/DDBJ whole genome shotgun (WGS) entry which is preliminary data.</text>
</comment>
<dbReference type="PATRIC" id="fig|1303.87.peg.279"/>
<sequence>MISLTNVTKIFKTKNQQVTALDSVSLEIEKGDIYGIIGYSGAGKSTLLRTVNGLEKPEKGQVKVDGKLLNDLSEKELNDLRKNIGMVFQHFSLLESRTVSQNIALPLVLSKKDKNFIKLRVNELLDFVGLSDKKDVPVNKLSGGQKQRVGIARALATQPDILLCDEATSALDPKTTLSILQLLKKINQEFGITILLITHEMEVVKEICNKMAVMEDGKIVEHGNVVDLFTAPHEKLTKSFIHTVINHKIPDEIVERLDKRFPVYRFTFLGVNADQDLLSRINKQYDVSTRILSASVNEVGQTILGILYIQIEGDESEIEKVEIYARQHEVVIERVSDDTRVVAN</sequence>
<dbReference type="InterPro" id="IPR003439">
    <property type="entry name" value="ABC_transporter-like_ATP-bd"/>
</dbReference>
<dbReference type="FunFam" id="3.40.50.300:FF:000056">
    <property type="entry name" value="Cell division ATP-binding protein FtsE"/>
    <property type="match status" value="1"/>
</dbReference>
<dbReference type="GO" id="GO:0016887">
    <property type="term" value="F:ATP hydrolysis activity"/>
    <property type="evidence" value="ECO:0007669"/>
    <property type="project" value="InterPro"/>
</dbReference>
<comment type="function">
    <text evidence="11">Part of the ABC transporter FtsEX involved in cellular division. Has ATPase activity. Essential for cell division and viability.</text>
</comment>
<dbReference type="InterPro" id="IPR027417">
    <property type="entry name" value="P-loop_NTPase"/>
</dbReference>
<keyword evidence="4" id="KW-1003">Cell membrane</keyword>
<protein>
    <submittedName>
        <fullName evidence="13">Methionine ABC transporter ATP-binding protein</fullName>
    </submittedName>
</protein>
<keyword evidence="9" id="KW-0472">Membrane</keyword>
<evidence type="ECO:0000256" key="8">
    <source>
        <dbReference type="ARBA" id="ARBA00022970"/>
    </source>
</evidence>
<dbReference type="GO" id="GO:0005886">
    <property type="term" value="C:plasma membrane"/>
    <property type="evidence" value="ECO:0007669"/>
    <property type="project" value="UniProtKB-SubCell"/>
</dbReference>
<comment type="catalytic activity">
    <reaction evidence="10">
        <text>ATP + H2O = ADP + phosphate + H(+)</text>
        <dbReference type="Rhea" id="RHEA:13065"/>
        <dbReference type="ChEBI" id="CHEBI:15377"/>
        <dbReference type="ChEBI" id="CHEBI:15378"/>
        <dbReference type="ChEBI" id="CHEBI:30616"/>
        <dbReference type="ChEBI" id="CHEBI:43474"/>
        <dbReference type="ChEBI" id="CHEBI:456216"/>
    </reaction>
</comment>
<dbReference type="RefSeq" id="WP_061865305.1">
    <property type="nucleotide sequence ID" value="NZ_KQ970793.1"/>
</dbReference>
<evidence type="ECO:0000256" key="5">
    <source>
        <dbReference type="ARBA" id="ARBA00022741"/>
    </source>
</evidence>
<dbReference type="AlphaFoldDB" id="A0A139RPD5"/>
<dbReference type="InterPro" id="IPR045865">
    <property type="entry name" value="ACT-like_dom_sf"/>
</dbReference>
<dbReference type="InterPro" id="IPR050086">
    <property type="entry name" value="MetN_ABC_transporter-like"/>
</dbReference>
<dbReference type="InterPro" id="IPR003593">
    <property type="entry name" value="AAA+_ATPase"/>
</dbReference>
<dbReference type="PROSITE" id="PS50893">
    <property type="entry name" value="ABC_TRANSPORTER_2"/>
    <property type="match status" value="1"/>
</dbReference>
<keyword evidence="6 13" id="KW-0067">ATP-binding</keyword>